<dbReference type="Gene3D" id="1.10.510.10">
    <property type="entry name" value="Transferase(Phosphotransferase) domain 1"/>
    <property type="match status" value="1"/>
</dbReference>
<dbReference type="Pfam" id="PF17667">
    <property type="entry name" value="Pkinase_fungal"/>
    <property type="match status" value="1"/>
</dbReference>
<reference evidence="2" key="2">
    <citation type="journal article" date="2020" name="Nat. Commun.">
        <title>Large-scale genome sequencing of mycorrhizal fungi provides insights into the early evolution of symbiotic traits.</title>
        <authorList>
            <person name="Miyauchi S."/>
            <person name="Kiss E."/>
            <person name="Kuo A."/>
            <person name="Drula E."/>
            <person name="Kohler A."/>
            <person name="Sanchez-Garcia M."/>
            <person name="Morin E."/>
            <person name="Andreopoulos B."/>
            <person name="Barry K.W."/>
            <person name="Bonito G."/>
            <person name="Buee M."/>
            <person name="Carver A."/>
            <person name="Chen C."/>
            <person name="Cichocki N."/>
            <person name="Clum A."/>
            <person name="Culley D."/>
            <person name="Crous P.W."/>
            <person name="Fauchery L."/>
            <person name="Girlanda M."/>
            <person name="Hayes R.D."/>
            <person name="Keri Z."/>
            <person name="LaButti K."/>
            <person name="Lipzen A."/>
            <person name="Lombard V."/>
            <person name="Magnuson J."/>
            <person name="Maillard F."/>
            <person name="Murat C."/>
            <person name="Nolan M."/>
            <person name="Ohm R.A."/>
            <person name="Pangilinan J."/>
            <person name="Pereira M.F."/>
            <person name="Perotto S."/>
            <person name="Peter M."/>
            <person name="Pfister S."/>
            <person name="Riley R."/>
            <person name="Sitrit Y."/>
            <person name="Stielow J.B."/>
            <person name="Szollosi G."/>
            <person name="Zifcakova L."/>
            <person name="Stursova M."/>
            <person name="Spatafora J.W."/>
            <person name="Tedersoo L."/>
            <person name="Vaario L.M."/>
            <person name="Yamada A."/>
            <person name="Yan M."/>
            <person name="Wang P."/>
            <person name="Xu J."/>
            <person name="Bruns T."/>
            <person name="Baldrian P."/>
            <person name="Vilgalys R."/>
            <person name="Dunand C."/>
            <person name="Henrissat B."/>
            <person name="Grigoriev I.V."/>
            <person name="Hibbett D."/>
            <person name="Nagy L.G."/>
            <person name="Martin F.M."/>
        </authorList>
    </citation>
    <scope>NUCLEOTIDE SEQUENCE</scope>
    <source>
        <strain evidence="2">BED1</strain>
    </source>
</reference>
<proteinExistence type="predicted"/>
<dbReference type="InterPro" id="IPR000719">
    <property type="entry name" value="Prot_kinase_dom"/>
</dbReference>
<evidence type="ECO:0000259" key="1">
    <source>
        <dbReference type="PROSITE" id="PS50011"/>
    </source>
</evidence>
<dbReference type="AlphaFoldDB" id="A0AAD4G8A5"/>
<dbReference type="SUPFAM" id="SSF56112">
    <property type="entry name" value="Protein kinase-like (PK-like)"/>
    <property type="match status" value="1"/>
</dbReference>
<accession>A0AAD4G8A5</accession>
<evidence type="ECO:0000313" key="3">
    <source>
        <dbReference type="Proteomes" id="UP001194468"/>
    </source>
</evidence>
<sequence>HYGLWKGTVHHRDISATNLMYDRKDGKAMGVVNDFDLSTLAGSEHEFSNERTGTIPFMAIELLDENGQKGLVTHLYRHEV</sequence>
<dbReference type="PROSITE" id="PS50011">
    <property type="entry name" value="PROTEIN_KINASE_DOM"/>
    <property type="match status" value="1"/>
</dbReference>
<organism evidence="2 3">
    <name type="scientific">Boletus edulis BED1</name>
    <dbReference type="NCBI Taxonomy" id="1328754"/>
    <lineage>
        <taxon>Eukaryota</taxon>
        <taxon>Fungi</taxon>
        <taxon>Dikarya</taxon>
        <taxon>Basidiomycota</taxon>
        <taxon>Agaricomycotina</taxon>
        <taxon>Agaricomycetes</taxon>
        <taxon>Agaricomycetidae</taxon>
        <taxon>Boletales</taxon>
        <taxon>Boletineae</taxon>
        <taxon>Boletaceae</taxon>
        <taxon>Boletoideae</taxon>
        <taxon>Boletus</taxon>
    </lineage>
</organism>
<comment type="caution">
    <text evidence="2">The sequence shown here is derived from an EMBL/GenBank/DDBJ whole genome shotgun (WGS) entry which is preliminary data.</text>
</comment>
<feature type="non-terminal residue" evidence="2">
    <location>
        <position position="1"/>
    </location>
</feature>
<gene>
    <name evidence="2" type="ORF">L210DRAFT_3362701</name>
</gene>
<dbReference type="Proteomes" id="UP001194468">
    <property type="component" value="Unassembled WGS sequence"/>
</dbReference>
<evidence type="ECO:0000313" key="2">
    <source>
        <dbReference type="EMBL" id="KAF8430511.1"/>
    </source>
</evidence>
<keyword evidence="3" id="KW-1185">Reference proteome</keyword>
<reference evidence="2" key="1">
    <citation type="submission" date="2019-10" db="EMBL/GenBank/DDBJ databases">
        <authorList>
            <consortium name="DOE Joint Genome Institute"/>
            <person name="Kuo A."/>
            <person name="Miyauchi S."/>
            <person name="Kiss E."/>
            <person name="Drula E."/>
            <person name="Kohler A."/>
            <person name="Sanchez-Garcia M."/>
            <person name="Andreopoulos B."/>
            <person name="Barry K.W."/>
            <person name="Bonito G."/>
            <person name="Buee M."/>
            <person name="Carver A."/>
            <person name="Chen C."/>
            <person name="Cichocki N."/>
            <person name="Clum A."/>
            <person name="Culley D."/>
            <person name="Crous P.W."/>
            <person name="Fauchery L."/>
            <person name="Girlanda M."/>
            <person name="Hayes R."/>
            <person name="Keri Z."/>
            <person name="LaButti K."/>
            <person name="Lipzen A."/>
            <person name="Lombard V."/>
            <person name="Magnuson J."/>
            <person name="Maillard F."/>
            <person name="Morin E."/>
            <person name="Murat C."/>
            <person name="Nolan M."/>
            <person name="Ohm R."/>
            <person name="Pangilinan J."/>
            <person name="Pereira M."/>
            <person name="Perotto S."/>
            <person name="Peter M."/>
            <person name="Riley R."/>
            <person name="Sitrit Y."/>
            <person name="Stielow B."/>
            <person name="Szollosi G."/>
            <person name="Zifcakova L."/>
            <person name="Stursova M."/>
            <person name="Spatafora J.W."/>
            <person name="Tedersoo L."/>
            <person name="Vaario L.-M."/>
            <person name="Yamada A."/>
            <person name="Yan M."/>
            <person name="Wang P."/>
            <person name="Xu J."/>
            <person name="Bruns T."/>
            <person name="Baldrian P."/>
            <person name="Vilgalys R."/>
            <person name="Henrissat B."/>
            <person name="Grigoriev I.V."/>
            <person name="Hibbett D."/>
            <person name="Nagy L.G."/>
            <person name="Martin F.M."/>
        </authorList>
    </citation>
    <scope>NUCLEOTIDE SEQUENCE</scope>
    <source>
        <strain evidence="2">BED1</strain>
    </source>
</reference>
<dbReference type="EMBL" id="WHUW01000062">
    <property type="protein sequence ID" value="KAF8430511.1"/>
    <property type="molecule type" value="Genomic_DNA"/>
</dbReference>
<feature type="non-terminal residue" evidence="2">
    <location>
        <position position="80"/>
    </location>
</feature>
<protein>
    <recommendedName>
        <fullName evidence="1">Protein kinase domain-containing protein</fullName>
    </recommendedName>
</protein>
<dbReference type="GO" id="GO:0004672">
    <property type="term" value="F:protein kinase activity"/>
    <property type="evidence" value="ECO:0007669"/>
    <property type="project" value="InterPro"/>
</dbReference>
<dbReference type="InterPro" id="IPR011009">
    <property type="entry name" value="Kinase-like_dom_sf"/>
</dbReference>
<dbReference type="GO" id="GO:0005524">
    <property type="term" value="F:ATP binding"/>
    <property type="evidence" value="ECO:0007669"/>
    <property type="project" value="InterPro"/>
</dbReference>
<feature type="domain" description="Protein kinase" evidence="1">
    <location>
        <begin position="1"/>
        <end position="80"/>
    </location>
</feature>
<name>A0AAD4G8A5_BOLED</name>
<dbReference type="InterPro" id="IPR040976">
    <property type="entry name" value="Pkinase_fungal"/>
</dbReference>